<name>A0A0R3UP28_MESCO</name>
<evidence type="ECO:0000259" key="2">
    <source>
        <dbReference type="PROSITE" id="PS50032"/>
    </source>
</evidence>
<evidence type="ECO:0000313" key="3">
    <source>
        <dbReference type="EMBL" id="VDD83583.1"/>
    </source>
</evidence>
<evidence type="ECO:0000313" key="4">
    <source>
        <dbReference type="Proteomes" id="UP000267029"/>
    </source>
</evidence>
<accession>A0A0R3UP28</accession>
<gene>
    <name evidence="3" type="ORF">MCOS_LOCUS9586</name>
</gene>
<keyword evidence="4" id="KW-1185">Reference proteome</keyword>
<sequence length="375" mass="39920">MNEMPGVDALMPPPLPATCASIAAKSAGSQTPLTNEGKFRVPLQRIPKLMALSPGRSIDSQLNELTKGLRRSEPDAISRPPSAQFDHISRLDDGKSEDSSVELNSLDRPPDPRYYAVDSAEMMVHSSQSFGSSVSGADHLKAGRQSPSGASPGGSVGGAGFFKHMLLRKNTSAGRTSASKPTSKLRKVRAGDNVMLARPELSATEVLERISESLRSNSIRHGFTCTFSNDWGRTLLKFEIEVVNVVGKYSLPKLLINKKPIGVGAKLRAPLVAVASDNPTPSPADADDDGGAPSNRISSEDVANQPCTIGVKIKRLHGDSFTYASICRAVLNQANVKEACGVAQWTAGLELESVNPVFVVRRSEVASPANAREPL</sequence>
<evidence type="ECO:0000256" key="1">
    <source>
        <dbReference type="SAM" id="MobiDB-lite"/>
    </source>
</evidence>
<dbReference type="Proteomes" id="UP000267029">
    <property type="component" value="Unassembled WGS sequence"/>
</dbReference>
<feature type="region of interest" description="Disordered" evidence="1">
    <location>
        <begin position="276"/>
        <end position="300"/>
    </location>
</feature>
<feature type="region of interest" description="Disordered" evidence="1">
    <location>
        <begin position="127"/>
        <end position="155"/>
    </location>
</feature>
<dbReference type="PROSITE" id="PS50032">
    <property type="entry name" value="KA1"/>
    <property type="match status" value="1"/>
</dbReference>
<proteinExistence type="predicted"/>
<feature type="compositionally biased region" description="Basic and acidic residues" evidence="1">
    <location>
        <begin position="87"/>
        <end position="98"/>
    </location>
</feature>
<dbReference type="EMBL" id="UXSR01005771">
    <property type="protein sequence ID" value="VDD83583.1"/>
    <property type="molecule type" value="Genomic_DNA"/>
</dbReference>
<organism evidence="3 4">
    <name type="scientific">Mesocestoides corti</name>
    <name type="common">Flatworm</name>
    <dbReference type="NCBI Taxonomy" id="53468"/>
    <lineage>
        <taxon>Eukaryota</taxon>
        <taxon>Metazoa</taxon>
        <taxon>Spiralia</taxon>
        <taxon>Lophotrochozoa</taxon>
        <taxon>Platyhelminthes</taxon>
        <taxon>Cestoda</taxon>
        <taxon>Eucestoda</taxon>
        <taxon>Cyclophyllidea</taxon>
        <taxon>Mesocestoididae</taxon>
        <taxon>Mesocestoides</taxon>
    </lineage>
</organism>
<dbReference type="InterPro" id="IPR001772">
    <property type="entry name" value="KA1_dom"/>
</dbReference>
<dbReference type="OrthoDB" id="193931at2759"/>
<dbReference type="AlphaFoldDB" id="A0A0R3UP28"/>
<reference evidence="3 4" key="1">
    <citation type="submission" date="2018-10" db="EMBL/GenBank/DDBJ databases">
        <authorList>
            <consortium name="Pathogen Informatics"/>
        </authorList>
    </citation>
    <scope>NUCLEOTIDE SEQUENCE [LARGE SCALE GENOMIC DNA]</scope>
</reference>
<protein>
    <recommendedName>
        <fullName evidence="2">KA1 domain-containing protein</fullName>
    </recommendedName>
</protein>
<dbReference type="STRING" id="53468.A0A0R3UP28"/>
<dbReference type="Pfam" id="PF02149">
    <property type="entry name" value="KA1"/>
    <property type="match status" value="1"/>
</dbReference>
<dbReference type="Gene3D" id="3.30.310.80">
    <property type="entry name" value="Kinase associated domain 1, KA1"/>
    <property type="match status" value="1"/>
</dbReference>
<feature type="region of interest" description="Disordered" evidence="1">
    <location>
        <begin position="69"/>
        <end position="114"/>
    </location>
</feature>
<feature type="domain" description="KA1" evidence="2">
    <location>
        <begin position="229"/>
        <end position="336"/>
    </location>
</feature>